<protein>
    <recommendedName>
        <fullName evidence="5">Lipoprotein</fullName>
    </recommendedName>
</protein>
<feature type="signal peptide" evidence="2">
    <location>
        <begin position="1"/>
        <end position="19"/>
    </location>
</feature>
<feature type="chain" id="PRO_5007620345" description="Lipoprotein" evidence="2">
    <location>
        <begin position="20"/>
        <end position="121"/>
    </location>
</feature>
<dbReference type="AlphaFoldDB" id="A0A158ABK1"/>
<dbReference type="RefSeq" id="WP_062603638.1">
    <property type="nucleotide sequence ID" value="NZ_FCOX02000005.1"/>
</dbReference>
<evidence type="ECO:0000256" key="1">
    <source>
        <dbReference type="SAM" id="MobiDB-lite"/>
    </source>
</evidence>
<keyword evidence="4" id="KW-1185">Reference proteome</keyword>
<accession>A0A158ABK1</accession>
<name>A0A158ABK1_9BURK</name>
<evidence type="ECO:0008006" key="5">
    <source>
        <dbReference type="Google" id="ProtNLM"/>
    </source>
</evidence>
<dbReference type="Proteomes" id="UP000071859">
    <property type="component" value="Unassembled WGS sequence"/>
</dbReference>
<sequence>MLERIFCLALACAFGSASAQTVSLSPAYSDAASAPRFQSHLNKNLNHVPDASITERQLKSDRCAALGASIDWGKDNPTAQRNRGNENYQNFVNNPWGGADAQASPDRQRELERQSAILGCK</sequence>
<evidence type="ECO:0000256" key="2">
    <source>
        <dbReference type="SAM" id="SignalP"/>
    </source>
</evidence>
<proteinExistence type="predicted"/>
<organism evidence="3 4">
    <name type="scientific">Caballeronia calidae</name>
    <dbReference type="NCBI Taxonomy" id="1777139"/>
    <lineage>
        <taxon>Bacteria</taxon>
        <taxon>Pseudomonadati</taxon>
        <taxon>Pseudomonadota</taxon>
        <taxon>Betaproteobacteria</taxon>
        <taxon>Burkholderiales</taxon>
        <taxon>Burkholderiaceae</taxon>
        <taxon>Caballeronia</taxon>
    </lineage>
</organism>
<comment type="caution">
    <text evidence="3">The sequence shown here is derived from an EMBL/GenBank/DDBJ whole genome shotgun (WGS) entry which is preliminary data.</text>
</comment>
<reference evidence="3" key="1">
    <citation type="submission" date="2016-01" db="EMBL/GenBank/DDBJ databases">
        <authorList>
            <person name="Peeters C."/>
        </authorList>
    </citation>
    <scope>NUCLEOTIDE SEQUENCE</scope>
    <source>
        <strain evidence="3">LMG 29321</strain>
    </source>
</reference>
<gene>
    <name evidence="3" type="ORF">AWB78_01456</name>
</gene>
<evidence type="ECO:0000313" key="3">
    <source>
        <dbReference type="EMBL" id="SAK55242.1"/>
    </source>
</evidence>
<feature type="compositionally biased region" description="Polar residues" evidence="1">
    <location>
        <begin position="77"/>
        <end position="93"/>
    </location>
</feature>
<dbReference type="OrthoDB" id="9133022at2"/>
<dbReference type="EMBL" id="FCOX02000005">
    <property type="protein sequence ID" value="SAK55242.1"/>
    <property type="molecule type" value="Genomic_DNA"/>
</dbReference>
<keyword evidence="2" id="KW-0732">Signal</keyword>
<feature type="region of interest" description="Disordered" evidence="1">
    <location>
        <begin position="73"/>
        <end position="121"/>
    </location>
</feature>
<evidence type="ECO:0000313" key="4">
    <source>
        <dbReference type="Proteomes" id="UP000071859"/>
    </source>
</evidence>